<keyword evidence="4" id="KW-0547">Nucleotide-binding</keyword>
<keyword evidence="9" id="KW-1185">Reference proteome</keyword>
<evidence type="ECO:0000256" key="6">
    <source>
        <dbReference type="SAM" id="MobiDB-lite"/>
    </source>
</evidence>
<dbReference type="InterPro" id="IPR003959">
    <property type="entry name" value="ATPase_AAA_core"/>
</dbReference>
<dbReference type="InterPro" id="IPR051314">
    <property type="entry name" value="AAA_ATPase_RarA/MGS1/WRNIP1"/>
</dbReference>
<dbReference type="Proteomes" id="UP001595629">
    <property type="component" value="Unassembled WGS sequence"/>
</dbReference>
<dbReference type="Pfam" id="PF12002">
    <property type="entry name" value="MgsA_C"/>
    <property type="match status" value="1"/>
</dbReference>
<gene>
    <name evidence="8" type="ORF">ACFORG_12505</name>
</gene>
<dbReference type="InterPro" id="IPR021886">
    <property type="entry name" value="MgsA_C"/>
</dbReference>
<feature type="region of interest" description="Disordered" evidence="6">
    <location>
        <begin position="1"/>
        <end position="23"/>
    </location>
</feature>
<evidence type="ECO:0000313" key="8">
    <source>
        <dbReference type="EMBL" id="MFC3614587.1"/>
    </source>
</evidence>
<comment type="caution">
    <text evidence="8">The sequence shown here is derived from an EMBL/GenBank/DDBJ whole genome shotgun (WGS) entry which is preliminary data.</text>
</comment>
<reference evidence="9" key="1">
    <citation type="journal article" date="2019" name="Int. J. Syst. Evol. Microbiol.">
        <title>The Global Catalogue of Microorganisms (GCM) 10K type strain sequencing project: providing services to taxonomists for standard genome sequencing and annotation.</title>
        <authorList>
            <consortium name="The Broad Institute Genomics Platform"/>
            <consortium name="The Broad Institute Genome Sequencing Center for Infectious Disease"/>
            <person name="Wu L."/>
            <person name="Ma J."/>
        </authorList>
    </citation>
    <scope>NUCLEOTIDE SEQUENCE [LARGE SCALE GENOMIC DNA]</scope>
    <source>
        <strain evidence="9">KCTC 42911</strain>
    </source>
</reference>
<dbReference type="Gene3D" id="3.40.50.300">
    <property type="entry name" value="P-loop containing nucleotide triphosphate hydrolases"/>
    <property type="match status" value="1"/>
</dbReference>
<evidence type="ECO:0000256" key="2">
    <source>
        <dbReference type="ARBA" id="ARBA00008959"/>
    </source>
</evidence>
<organism evidence="8 9">
    <name type="scientific">Lutimaribacter marinistellae</name>
    <dbReference type="NCBI Taxonomy" id="1820329"/>
    <lineage>
        <taxon>Bacteria</taxon>
        <taxon>Pseudomonadati</taxon>
        <taxon>Pseudomonadota</taxon>
        <taxon>Alphaproteobacteria</taxon>
        <taxon>Rhodobacterales</taxon>
        <taxon>Roseobacteraceae</taxon>
        <taxon>Lutimaribacter</taxon>
    </lineage>
</organism>
<evidence type="ECO:0000256" key="5">
    <source>
        <dbReference type="ARBA" id="ARBA00022840"/>
    </source>
</evidence>
<dbReference type="CDD" id="cd00009">
    <property type="entry name" value="AAA"/>
    <property type="match status" value="1"/>
</dbReference>
<dbReference type="SUPFAM" id="SSF48019">
    <property type="entry name" value="post-AAA+ oligomerization domain-like"/>
    <property type="match status" value="1"/>
</dbReference>
<protein>
    <recommendedName>
        <fullName evidence="3">Replication-associated recombination protein A</fullName>
    </recommendedName>
</protein>
<evidence type="ECO:0000259" key="7">
    <source>
        <dbReference type="SMART" id="SM00382"/>
    </source>
</evidence>
<dbReference type="Gene3D" id="1.10.8.60">
    <property type="match status" value="1"/>
</dbReference>
<dbReference type="PANTHER" id="PTHR13779">
    <property type="entry name" value="WERNER HELICASE-INTERACTING PROTEIN 1 FAMILY MEMBER"/>
    <property type="match status" value="1"/>
</dbReference>
<dbReference type="EMBL" id="JBHRXI010000012">
    <property type="protein sequence ID" value="MFC3614587.1"/>
    <property type="molecule type" value="Genomic_DNA"/>
</dbReference>
<evidence type="ECO:0000256" key="3">
    <source>
        <dbReference type="ARBA" id="ARBA00020776"/>
    </source>
</evidence>
<evidence type="ECO:0000313" key="9">
    <source>
        <dbReference type="Proteomes" id="UP001595629"/>
    </source>
</evidence>
<keyword evidence="5" id="KW-0067">ATP-binding</keyword>
<name>A0ABV7TG53_9RHOB</name>
<dbReference type="Pfam" id="PF16193">
    <property type="entry name" value="AAA_assoc_2"/>
    <property type="match status" value="1"/>
</dbReference>
<dbReference type="InterPro" id="IPR008921">
    <property type="entry name" value="DNA_pol3_clamp-load_cplx_C"/>
</dbReference>
<dbReference type="Gene3D" id="1.20.272.10">
    <property type="match status" value="1"/>
</dbReference>
<evidence type="ECO:0000256" key="1">
    <source>
        <dbReference type="ARBA" id="ARBA00002393"/>
    </source>
</evidence>
<dbReference type="InterPro" id="IPR032423">
    <property type="entry name" value="AAA_assoc_2"/>
</dbReference>
<proteinExistence type="inferred from homology"/>
<accession>A0ABV7TG53</accession>
<evidence type="ECO:0000256" key="4">
    <source>
        <dbReference type="ARBA" id="ARBA00022741"/>
    </source>
</evidence>
<dbReference type="PANTHER" id="PTHR13779:SF7">
    <property type="entry name" value="ATPASE WRNIP1"/>
    <property type="match status" value="1"/>
</dbReference>
<comment type="similarity">
    <text evidence="2">Belongs to the AAA ATPase family. RarA/MGS1/WRNIP1 subfamily.</text>
</comment>
<dbReference type="RefSeq" id="WP_386735868.1">
    <property type="nucleotide sequence ID" value="NZ_JBHRXI010000012.1"/>
</dbReference>
<comment type="function">
    <text evidence="1">DNA-dependent ATPase that plays important roles in cellular responses to stalled DNA replication processes.</text>
</comment>
<dbReference type="SUPFAM" id="SSF52540">
    <property type="entry name" value="P-loop containing nucleoside triphosphate hydrolases"/>
    <property type="match status" value="1"/>
</dbReference>
<dbReference type="InterPro" id="IPR027417">
    <property type="entry name" value="P-loop_NTPase"/>
</dbReference>
<dbReference type="SMART" id="SM00382">
    <property type="entry name" value="AAA"/>
    <property type="match status" value="1"/>
</dbReference>
<dbReference type="InterPro" id="IPR003593">
    <property type="entry name" value="AAA+_ATPase"/>
</dbReference>
<dbReference type="Pfam" id="PF00004">
    <property type="entry name" value="AAA"/>
    <property type="match status" value="1"/>
</dbReference>
<dbReference type="Gene3D" id="1.10.3710.10">
    <property type="entry name" value="DNA polymerase III clamp loader subunits, C-terminal domain"/>
    <property type="match status" value="1"/>
</dbReference>
<feature type="domain" description="AAA+ ATPase" evidence="7">
    <location>
        <begin position="55"/>
        <end position="172"/>
    </location>
</feature>
<dbReference type="CDD" id="cd18139">
    <property type="entry name" value="HLD_clamp_RarA"/>
    <property type="match status" value="1"/>
</dbReference>
<sequence>MADLFDTPSQAPDPQGTAPRPLADRLRPRKLSDVIGQAQVLGPEAPLGVMLASGSLSSLVFWGPPGVGKTTIARLLAQETDLHFVQISAIFSGVAELKKVFEAARMRRANGRGTLLFVDEIHRFNKAQQDSFLPHMEDGTILLVGATTENPSFELNAALLSRAQVLVLERLSMAELEALTTRAEGELGKKLPLDTSAREALQEMADGDGRALLNLVEQVAAWTVAQPLDREALAARLMRRATKYDKSGDEHYNLISALHKSVRGSDPDAALYWLSRMLTGGEDPRYLARRITRMAIEDIGLADPQAQSICLHAWEIYERLGSPEGELALAQAVIYLSLAPKSNGGYMGYNAAMRLAKKSGSEPPPKHILNAPTSLMKEQGYGKGYAYDHDAEDAFSGQNYFPDGLERPELYQPVERGFERELKKRLEYFAKLRLQRSAEE</sequence>